<evidence type="ECO:0000313" key="2">
    <source>
        <dbReference type="EMBL" id="KAJ7694096.1"/>
    </source>
</evidence>
<accession>A0AAD7DMA3</accession>
<evidence type="ECO:0000313" key="3">
    <source>
        <dbReference type="Proteomes" id="UP001221757"/>
    </source>
</evidence>
<feature type="transmembrane region" description="Helical" evidence="1">
    <location>
        <begin position="50"/>
        <end position="71"/>
    </location>
</feature>
<feature type="non-terminal residue" evidence="2">
    <location>
        <position position="150"/>
    </location>
</feature>
<reference evidence="2" key="1">
    <citation type="submission" date="2023-03" db="EMBL/GenBank/DDBJ databases">
        <title>Massive genome expansion in bonnet fungi (Mycena s.s.) driven by repeated elements and novel gene families across ecological guilds.</title>
        <authorList>
            <consortium name="Lawrence Berkeley National Laboratory"/>
            <person name="Harder C.B."/>
            <person name="Miyauchi S."/>
            <person name="Viragh M."/>
            <person name="Kuo A."/>
            <person name="Thoen E."/>
            <person name="Andreopoulos B."/>
            <person name="Lu D."/>
            <person name="Skrede I."/>
            <person name="Drula E."/>
            <person name="Henrissat B."/>
            <person name="Morin E."/>
            <person name="Kohler A."/>
            <person name="Barry K."/>
            <person name="LaButti K."/>
            <person name="Morin E."/>
            <person name="Salamov A."/>
            <person name="Lipzen A."/>
            <person name="Mereny Z."/>
            <person name="Hegedus B."/>
            <person name="Baldrian P."/>
            <person name="Stursova M."/>
            <person name="Weitz H."/>
            <person name="Taylor A."/>
            <person name="Grigoriev I.V."/>
            <person name="Nagy L.G."/>
            <person name="Martin F."/>
            <person name="Kauserud H."/>
        </authorList>
    </citation>
    <scope>NUCLEOTIDE SEQUENCE</scope>
    <source>
        <strain evidence="2">CBHHK067</strain>
    </source>
</reference>
<dbReference type="Proteomes" id="UP001221757">
    <property type="component" value="Unassembled WGS sequence"/>
</dbReference>
<comment type="caution">
    <text evidence="2">The sequence shown here is derived from an EMBL/GenBank/DDBJ whole genome shotgun (WGS) entry which is preliminary data.</text>
</comment>
<dbReference type="AlphaFoldDB" id="A0AAD7DMA3"/>
<keyword evidence="1" id="KW-1133">Transmembrane helix</keyword>
<protein>
    <submittedName>
        <fullName evidence="2">Uncharacterized protein</fullName>
    </submittedName>
</protein>
<dbReference type="Pfam" id="PF18758">
    <property type="entry name" value="KDZ"/>
    <property type="match status" value="1"/>
</dbReference>
<dbReference type="InterPro" id="IPR040521">
    <property type="entry name" value="KDZ"/>
</dbReference>
<name>A0AAD7DMA3_MYCRO</name>
<keyword evidence="1" id="KW-0812">Transmembrane</keyword>
<dbReference type="EMBL" id="JARKIE010000043">
    <property type="protein sequence ID" value="KAJ7694096.1"/>
    <property type="molecule type" value="Genomic_DNA"/>
</dbReference>
<evidence type="ECO:0000256" key="1">
    <source>
        <dbReference type="SAM" id="Phobius"/>
    </source>
</evidence>
<organism evidence="2 3">
    <name type="scientific">Mycena rosella</name>
    <name type="common">Pink bonnet</name>
    <name type="synonym">Agaricus rosellus</name>
    <dbReference type="NCBI Taxonomy" id="1033263"/>
    <lineage>
        <taxon>Eukaryota</taxon>
        <taxon>Fungi</taxon>
        <taxon>Dikarya</taxon>
        <taxon>Basidiomycota</taxon>
        <taxon>Agaricomycotina</taxon>
        <taxon>Agaricomycetes</taxon>
        <taxon>Agaricomycetidae</taxon>
        <taxon>Agaricales</taxon>
        <taxon>Marasmiineae</taxon>
        <taxon>Mycenaceae</taxon>
        <taxon>Mycena</taxon>
    </lineage>
</organism>
<sequence>IYCMLVSKDANFKMKGCDRSSRDKDPTLGPGWAYMVASNDYLKHLVKYQMIMHFWLINLQISHCVSFAALWSANNKRAKGLHASGVGSVSCSRHELFHAGSTGDLQKGERWSWLSWAARFISVMGPGSREDTINDLCGFSNWKKTVDLGE</sequence>
<keyword evidence="3" id="KW-1185">Reference proteome</keyword>
<gene>
    <name evidence="2" type="ORF">B0H17DRAFT_932060</name>
</gene>
<keyword evidence="1" id="KW-0472">Membrane</keyword>
<proteinExistence type="predicted"/>